<dbReference type="STRING" id="259564.Mbur_0048"/>
<keyword evidence="2" id="KW-1185">Reference proteome</keyword>
<gene>
    <name evidence="1" type="ordered locus">Mbur_0048</name>
</gene>
<reference evidence="2" key="1">
    <citation type="journal article" date="2009" name="ISME J.">
        <title>The genome sequence of the psychrophilic archaeon, Methanococcoides burtonii: the role of genome evolution in cold adaptation.</title>
        <authorList>
            <person name="Allen M.A."/>
            <person name="Lauro F.M."/>
            <person name="Williams T.J."/>
            <person name="Burg D."/>
            <person name="Siddiqui K.S."/>
            <person name="De Francisci D."/>
            <person name="Chong K.W."/>
            <person name="Pilak O."/>
            <person name="Chew H.H."/>
            <person name="De Maere M.Z."/>
            <person name="Ting L."/>
            <person name="Katrib M."/>
            <person name="Ng C."/>
            <person name="Sowers K.R."/>
            <person name="Galperin M.Y."/>
            <person name="Anderson I.J."/>
            <person name="Ivanova N."/>
            <person name="Dalin E."/>
            <person name="Martinez M."/>
            <person name="Lapidus A."/>
            <person name="Hauser L."/>
            <person name="Land M."/>
            <person name="Thomas T."/>
            <person name="Cavicchioli R."/>
        </authorList>
    </citation>
    <scope>NUCLEOTIDE SEQUENCE [LARGE SCALE GENOMIC DNA]</scope>
    <source>
        <strain evidence="2">DSM 6242 / NBRC 107633 / OCM 468 / ACE-M</strain>
    </source>
</reference>
<evidence type="ECO:0000313" key="1">
    <source>
        <dbReference type="EMBL" id="ABE51070.1"/>
    </source>
</evidence>
<accession>Q12ZQ6</accession>
<protein>
    <submittedName>
        <fullName evidence="1">Uncharacterized protein</fullName>
    </submittedName>
</protein>
<dbReference type="AlphaFoldDB" id="Q12ZQ6"/>
<dbReference type="KEGG" id="mbu:Mbur_0048"/>
<proteinExistence type="predicted"/>
<dbReference type="HOGENOM" id="CLU_1811432_0_0_2"/>
<dbReference type="Proteomes" id="UP000001979">
    <property type="component" value="Chromosome"/>
</dbReference>
<organism evidence="1 2">
    <name type="scientific">Methanococcoides burtonii (strain DSM 6242 / NBRC 107633 / OCM 468 / ACE-M)</name>
    <dbReference type="NCBI Taxonomy" id="259564"/>
    <lineage>
        <taxon>Archaea</taxon>
        <taxon>Methanobacteriati</taxon>
        <taxon>Methanobacteriota</taxon>
        <taxon>Stenosarchaea group</taxon>
        <taxon>Methanomicrobia</taxon>
        <taxon>Methanosarcinales</taxon>
        <taxon>Methanosarcinaceae</taxon>
        <taxon>Methanococcoides</taxon>
    </lineage>
</organism>
<name>Q12ZQ6_METBU</name>
<dbReference type="EMBL" id="CP000300">
    <property type="protein sequence ID" value="ABE51070.1"/>
    <property type="molecule type" value="Genomic_DNA"/>
</dbReference>
<sequence>MNIVVNTDKLYRSFLKKDAKNDNKCSYKIRQTKTQRSIIFMCSICENSSTLNDQNCRKQILSALLREPLVERIVLSHLYERDYEGKEIKALYELAHLQETLSNYINPNLSFNCHQAATDKCCSDRIKMIKTIIATSKNDLFR</sequence>
<evidence type="ECO:0000313" key="2">
    <source>
        <dbReference type="Proteomes" id="UP000001979"/>
    </source>
</evidence>